<evidence type="ECO:0000313" key="4">
    <source>
        <dbReference type="Proteomes" id="UP001271249"/>
    </source>
</evidence>
<feature type="transmembrane region" description="Helical" evidence="2">
    <location>
        <begin position="45"/>
        <end position="66"/>
    </location>
</feature>
<keyword evidence="2" id="KW-0812">Transmembrane</keyword>
<accession>A0ABU4Z8K6</accession>
<evidence type="ECO:0000256" key="1">
    <source>
        <dbReference type="SAM" id="MobiDB-lite"/>
    </source>
</evidence>
<proteinExistence type="predicted"/>
<gene>
    <name evidence="3" type="ORF">RFN29_22530</name>
</gene>
<organism evidence="3 4">
    <name type="scientific">Mesorhizobium captivum</name>
    <dbReference type="NCBI Taxonomy" id="3072319"/>
    <lineage>
        <taxon>Bacteria</taxon>
        <taxon>Pseudomonadati</taxon>
        <taxon>Pseudomonadota</taxon>
        <taxon>Alphaproteobacteria</taxon>
        <taxon>Hyphomicrobiales</taxon>
        <taxon>Phyllobacteriaceae</taxon>
        <taxon>Mesorhizobium</taxon>
    </lineage>
</organism>
<protein>
    <submittedName>
        <fullName evidence="3">Uncharacterized protein</fullName>
    </submittedName>
</protein>
<keyword evidence="2" id="KW-0472">Membrane</keyword>
<reference evidence="3 4" key="1">
    <citation type="submission" date="2023-08" db="EMBL/GenBank/DDBJ databases">
        <title>Implementing the SeqCode for naming new Mesorhizobium species isolated from Vachellia karroo root nodules.</title>
        <authorList>
            <person name="Van Lill M."/>
        </authorList>
    </citation>
    <scope>NUCLEOTIDE SEQUENCE [LARGE SCALE GENOMIC DNA]</scope>
    <source>
        <strain evidence="3 4">VK22B</strain>
    </source>
</reference>
<sequence>MDRPSEMTMPWFNHIRRHDPHQPGDGQPDDGRDERPRPFPTLSTFLGMAAVLLVLWLLASALPHLFPKTEHPAPSNITDTGASK</sequence>
<dbReference type="RefSeq" id="WP_320228194.1">
    <property type="nucleotide sequence ID" value="NZ_JAVIJB010000025.1"/>
</dbReference>
<comment type="caution">
    <text evidence="3">The sequence shown here is derived from an EMBL/GenBank/DDBJ whole genome shotgun (WGS) entry which is preliminary data.</text>
</comment>
<dbReference type="EMBL" id="JAVIJC010000025">
    <property type="protein sequence ID" value="MDX8494347.1"/>
    <property type="molecule type" value="Genomic_DNA"/>
</dbReference>
<keyword evidence="2" id="KW-1133">Transmembrane helix</keyword>
<name>A0ABU4Z8K6_9HYPH</name>
<evidence type="ECO:0000256" key="2">
    <source>
        <dbReference type="SAM" id="Phobius"/>
    </source>
</evidence>
<keyword evidence="4" id="KW-1185">Reference proteome</keyword>
<evidence type="ECO:0000313" key="3">
    <source>
        <dbReference type="EMBL" id="MDX8494347.1"/>
    </source>
</evidence>
<dbReference type="Proteomes" id="UP001271249">
    <property type="component" value="Unassembled WGS sequence"/>
</dbReference>
<feature type="region of interest" description="Disordered" evidence="1">
    <location>
        <begin position="1"/>
        <end position="40"/>
    </location>
</feature>